<gene>
    <name evidence="1" type="ORF">PQ477_18220</name>
</gene>
<reference evidence="1 2" key="1">
    <citation type="submission" date="2023-02" db="EMBL/GenBank/DDBJ databases">
        <authorList>
            <person name="Liu G."/>
        </authorList>
    </citation>
    <scope>NUCLEOTIDE SEQUENCE [LARGE SCALE GENOMIC DNA]</scope>
    <source>
        <strain evidence="1 2">DSM 23008</strain>
    </source>
</reference>
<evidence type="ECO:0000313" key="2">
    <source>
        <dbReference type="Proteomes" id="UP001215143"/>
    </source>
</evidence>
<protein>
    <submittedName>
        <fullName evidence="1">Uncharacterized protein</fullName>
    </submittedName>
</protein>
<dbReference type="Proteomes" id="UP001215143">
    <property type="component" value="Chromosome"/>
</dbReference>
<accession>A0ABY7W374</accession>
<name>A0ABY7W374_9BACI</name>
<evidence type="ECO:0000313" key="1">
    <source>
        <dbReference type="EMBL" id="WDF03407.1"/>
    </source>
</evidence>
<keyword evidence="2" id="KW-1185">Reference proteome</keyword>
<sequence>MIKMMKQIDVEKLDWEVWKDGKELVIHYGTIGDTEERKKSHDVEDLLNECLGWTRKGACDGEDIGSGTANIFNYVIDVEKATQTILEELKTNNLLNGVKIACLHPEDEKYTTLYPKGAEFNLLLKEH</sequence>
<organism evidence="1 2">
    <name type="scientific">Shouchella hunanensis</name>
    <dbReference type="NCBI Taxonomy" id="766894"/>
    <lineage>
        <taxon>Bacteria</taxon>
        <taxon>Bacillati</taxon>
        <taxon>Bacillota</taxon>
        <taxon>Bacilli</taxon>
        <taxon>Bacillales</taxon>
        <taxon>Bacillaceae</taxon>
        <taxon>Shouchella</taxon>
    </lineage>
</organism>
<dbReference type="EMBL" id="CP117834">
    <property type="protein sequence ID" value="WDF03407.1"/>
    <property type="molecule type" value="Genomic_DNA"/>
</dbReference>
<proteinExistence type="predicted"/>